<protein>
    <recommendedName>
        <fullName evidence="1">YlxR domain-containing protein</fullName>
    </recommendedName>
</protein>
<dbReference type="eggNOG" id="COG2740">
    <property type="taxonomic scope" value="Bacteria"/>
</dbReference>
<accession>F8AVL8</accession>
<dbReference type="InterPro" id="IPR007393">
    <property type="entry name" value="YlxR_dom"/>
</dbReference>
<evidence type="ECO:0000313" key="3">
    <source>
        <dbReference type="Proteomes" id="UP000001549"/>
    </source>
</evidence>
<reference evidence="2 3" key="1">
    <citation type="submission" date="2011-05" db="EMBL/GenBank/DDBJ databases">
        <title>Complete sequence of chromosome of Frankia symbiont of Datisca glomerata.</title>
        <authorList>
            <consortium name="US DOE Joint Genome Institute"/>
            <person name="Lucas S."/>
            <person name="Han J."/>
            <person name="Lapidus A."/>
            <person name="Cheng J.-F."/>
            <person name="Goodwin L."/>
            <person name="Pitluck S."/>
            <person name="Peters L."/>
            <person name="Mikhailova N."/>
            <person name="Chertkov O."/>
            <person name="Teshima H."/>
            <person name="Han C."/>
            <person name="Tapia R."/>
            <person name="Land M."/>
            <person name="Hauser L."/>
            <person name="Kyrpides N."/>
            <person name="Ivanova N."/>
            <person name="Pagani I."/>
            <person name="Berry A."/>
            <person name="Pawlowski K."/>
            <person name="Persson T."/>
            <person name="Vanden Heuvel B."/>
            <person name="Benson D."/>
            <person name="Woyke T."/>
        </authorList>
    </citation>
    <scope>NUCLEOTIDE SEQUENCE [LARGE SCALE GENOMIC DNA]</scope>
    <source>
        <strain evidence="3">4085684</strain>
    </source>
</reference>
<name>F8AVL8_9ACTN</name>
<sequence>MGARRAEPVRTCVGCRARVARSDLMRTVAVGGELRPDVRRCMPGRGAHLHPDLACLDLAERRRAFLRALRVAGPLGLEHVRAHLVQQRTAGEQR</sequence>
<dbReference type="HOGENOM" id="CLU_147970_0_2_11"/>
<dbReference type="SUPFAM" id="SSF64376">
    <property type="entry name" value="YlxR-like"/>
    <property type="match status" value="1"/>
</dbReference>
<proteinExistence type="predicted"/>
<gene>
    <name evidence="2" type="ordered locus">FsymDg_3643</name>
</gene>
<dbReference type="EMBL" id="CP002801">
    <property type="protein sequence ID" value="AEH10921.1"/>
    <property type="molecule type" value="Genomic_DNA"/>
</dbReference>
<dbReference type="PANTHER" id="PTHR34215">
    <property type="entry name" value="BLL0784 PROTEIN"/>
    <property type="match status" value="1"/>
</dbReference>
<dbReference type="Pfam" id="PF04296">
    <property type="entry name" value="YlxR"/>
    <property type="match status" value="1"/>
</dbReference>
<dbReference type="AlphaFoldDB" id="F8AVL8"/>
<evidence type="ECO:0000313" key="2">
    <source>
        <dbReference type="EMBL" id="AEH10921.1"/>
    </source>
</evidence>
<dbReference type="KEGG" id="fsy:FsymDg_3643"/>
<evidence type="ECO:0000259" key="1">
    <source>
        <dbReference type="Pfam" id="PF04296"/>
    </source>
</evidence>
<dbReference type="PANTHER" id="PTHR34215:SF1">
    <property type="entry name" value="YLXR DOMAIN-CONTAINING PROTEIN"/>
    <property type="match status" value="1"/>
</dbReference>
<feature type="domain" description="YlxR" evidence="1">
    <location>
        <begin position="10"/>
        <end position="78"/>
    </location>
</feature>
<dbReference type="Proteomes" id="UP000001549">
    <property type="component" value="Chromosome"/>
</dbReference>
<dbReference type="STRING" id="656024.FsymDg_3643"/>
<organism evidence="2 3">
    <name type="scientific">Candidatus Protofrankia datiscae</name>
    <dbReference type="NCBI Taxonomy" id="2716812"/>
    <lineage>
        <taxon>Bacteria</taxon>
        <taxon>Bacillati</taxon>
        <taxon>Actinomycetota</taxon>
        <taxon>Actinomycetes</taxon>
        <taxon>Frankiales</taxon>
        <taxon>Frankiaceae</taxon>
        <taxon>Protofrankia</taxon>
    </lineage>
</organism>
<dbReference type="Gene3D" id="3.30.1230.10">
    <property type="entry name" value="YlxR-like"/>
    <property type="match status" value="1"/>
</dbReference>
<keyword evidence="3" id="KW-1185">Reference proteome</keyword>
<dbReference type="InterPro" id="IPR035931">
    <property type="entry name" value="YlxR-like_sf"/>
</dbReference>
<dbReference type="InterPro" id="IPR037465">
    <property type="entry name" value="YlxR"/>
</dbReference>